<proteinExistence type="inferred from homology"/>
<evidence type="ECO:0000256" key="9">
    <source>
        <dbReference type="ARBA" id="ARBA00023016"/>
    </source>
</evidence>
<feature type="binding site" evidence="13">
    <location>
        <position position="148"/>
    </location>
    <ligand>
        <name>Zn(2+)</name>
        <dbReference type="ChEBI" id="CHEBI:29105"/>
        <label>1</label>
    </ligand>
</feature>
<dbReference type="PANTHER" id="PTHR43096:SF48">
    <property type="entry name" value="CHAPERONE PROTEIN DNAJ"/>
    <property type="match status" value="1"/>
</dbReference>
<evidence type="ECO:0000256" key="8">
    <source>
        <dbReference type="ARBA" id="ARBA00022833"/>
    </source>
</evidence>
<dbReference type="SUPFAM" id="SSF46565">
    <property type="entry name" value="Chaperone J-domain"/>
    <property type="match status" value="1"/>
</dbReference>
<feature type="repeat" description="CXXCXGXG motif" evidence="13">
    <location>
        <begin position="165"/>
        <end position="172"/>
    </location>
</feature>
<evidence type="ECO:0000256" key="12">
    <source>
        <dbReference type="ARBA" id="ARBA00067609"/>
    </source>
</evidence>
<dbReference type="CDD" id="cd10747">
    <property type="entry name" value="DnaJ_C"/>
    <property type="match status" value="1"/>
</dbReference>
<evidence type="ECO:0000256" key="13">
    <source>
        <dbReference type="HAMAP-Rule" id="MF_01152"/>
    </source>
</evidence>
<keyword evidence="7 13" id="KW-0863">Zinc-finger</keyword>
<evidence type="ECO:0000256" key="5">
    <source>
        <dbReference type="ARBA" id="ARBA00022723"/>
    </source>
</evidence>
<comment type="subunit">
    <text evidence="2 13">Homodimer.</text>
</comment>
<dbReference type="GO" id="GO:0005737">
    <property type="term" value="C:cytoplasm"/>
    <property type="evidence" value="ECO:0007669"/>
    <property type="project" value="UniProtKB-SubCell"/>
</dbReference>
<dbReference type="NCBIfam" id="NF010873">
    <property type="entry name" value="PRK14280.1"/>
    <property type="match status" value="1"/>
</dbReference>
<feature type="binding site" evidence="13">
    <location>
        <position position="208"/>
    </location>
    <ligand>
        <name>Zn(2+)</name>
        <dbReference type="ChEBI" id="CHEBI:29105"/>
        <label>1</label>
    </ligand>
</feature>
<comment type="cofactor">
    <cofactor evidence="13">
        <name>Zn(2+)</name>
        <dbReference type="ChEBI" id="CHEBI:29105"/>
    </cofactor>
    <text evidence="13">Binds 2 Zn(2+) ions per monomer.</text>
</comment>
<dbReference type="SMART" id="SM00271">
    <property type="entry name" value="DnaJ"/>
    <property type="match status" value="1"/>
</dbReference>
<dbReference type="FunFam" id="2.10.230.10:FF:000002">
    <property type="entry name" value="Molecular chaperone DnaJ"/>
    <property type="match status" value="1"/>
</dbReference>
<evidence type="ECO:0000313" key="18">
    <source>
        <dbReference type="Proteomes" id="UP000602050"/>
    </source>
</evidence>
<feature type="repeat" description="CXXCXGXG motif" evidence="13">
    <location>
        <begin position="205"/>
        <end position="212"/>
    </location>
</feature>
<evidence type="ECO:0000256" key="3">
    <source>
        <dbReference type="ARBA" id="ARBA00022490"/>
    </source>
</evidence>
<feature type="zinc finger region" description="CR-type" evidence="14">
    <location>
        <begin position="135"/>
        <end position="217"/>
    </location>
</feature>
<feature type="binding site" evidence="13">
    <location>
        <position position="191"/>
    </location>
    <ligand>
        <name>Zn(2+)</name>
        <dbReference type="ChEBI" id="CHEBI:29105"/>
        <label>2</label>
    </ligand>
</feature>
<dbReference type="InterPro" id="IPR036410">
    <property type="entry name" value="HSP_DnaJ_Cys-rich_dom_sf"/>
</dbReference>
<keyword evidence="5 13" id="KW-0479">Metal-binding</keyword>
<dbReference type="GO" id="GO:0051082">
    <property type="term" value="F:unfolded protein binding"/>
    <property type="evidence" value="ECO:0007669"/>
    <property type="project" value="UniProtKB-UniRule"/>
</dbReference>
<evidence type="ECO:0000259" key="16">
    <source>
        <dbReference type="PROSITE" id="PS51188"/>
    </source>
</evidence>
<reference evidence="17" key="1">
    <citation type="journal article" date="2014" name="Int. J. Syst. Evol. Microbiol.">
        <title>Complete genome sequence of Corynebacterium casei LMG S-19264T (=DSM 44701T), isolated from a smear-ripened cheese.</title>
        <authorList>
            <consortium name="US DOE Joint Genome Institute (JGI-PGF)"/>
            <person name="Walter F."/>
            <person name="Albersmeier A."/>
            <person name="Kalinowski J."/>
            <person name="Ruckert C."/>
        </authorList>
    </citation>
    <scope>NUCLEOTIDE SEQUENCE</scope>
    <source>
        <strain evidence="17">CGMCC 1.12360</strain>
    </source>
</reference>
<dbReference type="FunFam" id="1.10.287.110:FF:000031">
    <property type="entry name" value="Molecular chaperone DnaJ"/>
    <property type="match status" value="1"/>
</dbReference>
<dbReference type="InterPro" id="IPR018253">
    <property type="entry name" value="DnaJ_domain_CS"/>
</dbReference>
<protein>
    <recommendedName>
        <fullName evidence="12 13">Chaperone protein DnaJ</fullName>
    </recommendedName>
</protein>
<dbReference type="NCBIfam" id="TIGR02349">
    <property type="entry name" value="DnaJ_bact"/>
    <property type="match status" value="1"/>
</dbReference>
<feature type="repeat" description="CXXCXGXG motif" evidence="13">
    <location>
        <begin position="191"/>
        <end position="198"/>
    </location>
</feature>
<keyword evidence="18" id="KW-1185">Reference proteome</keyword>
<name>A0A8J2ZP07_9BACI</name>
<dbReference type="Pfam" id="PF01556">
    <property type="entry name" value="DnaJ_C"/>
    <property type="match status" value="1"/>
</dbReference>
<dbReference type="FunFam" id="2.60.260.20:FF:000004">
    <property type="entry name" value="Molecular chaperone DnaJ"/>
    <property type="match status" value="1"/>
</dbReference>
<feature type="domain" description="CR-type" evidence="16">
    <location>
        <begin position="135"/>
        <end position="217"/>
    </location>
</feature>
<feature type="binding site" evidence="13">
    <location>
        <position position="165"/>
    </location>
    <ligand>
        <name>Zn(2+)</name>
        <dbReference type="ChEBI" id="CHEBI:29105"/>
        <label>2</label>
    </ligand>
</feature>
<dbReference type="InterPro" id="IPR036869">
    <property type="entry name" value="J_dom_sf"/>
</dbReference>
<feature type="binding site" evidence="13">
    <location>
        <position position="194"/>
    </location>
    <ligand>
        <name>Zn(2+)</name>
        <dbReference type="ChEBI" id="CHEBI:29105"/>
        <label>2</label>
    </ligand>
</feature>
<sequence>MSVSKRDYYEVLGISKDATKEEIKRAYRKLARKYHPDVNKEPDAAEKFKEVKEAYEVLSDDNKRAQYDQFGHAGANSQGFDGFGGFGGADDFGGFGDIFDMFFGGGGRRRDPNAPRQGADLQYTLTLEFEEAIFGKDTEIRIPTEESCSTCHGSGAKPGTNPETCTYCHGTGQLSQEQTTPFGKIVNRRVCHYCQGTGKIIRNKCSTCGGSGKVKKFKTIQINVPAGIDDGQKIRIAGKGEPGINGGPAGDLYVVIRVKPHDFFEREGDHIYCELPIHFTQAALGDEIEVPTVHGKVKLKIPAGTQTGKMFRLRGKGAPNVRGRGTGDQIVKVRIVTPTKLSEKQKQLLREFHQLSGNSTLDEEDSSIFKKFKNAFRSSMD</sequence>
<dbReference type="NCBIfam" id="NF010869">
    <property type="entry name" value="PRK14276.1"/>
    <property type="match status" value="1"/>
</dbReference>
<dbReference type="InterPro" id="IPR001305">
    <property type="entry name" value="HSP_DnaJ_Cys-rich_dom"/>
</dbReference>
<dbReference type="SUPFAM" id="SSF49493">
    <property type="entry name" value="HSP40/DnaJ peptide-binding domain"/>
    <property type="match status" value="2"/>
</dbReference>
<gene>
    <name evidence="13 17" type="primary">dnaJ</name>
    <name evidence="17" type="ORF">GCM10010978_01050</name>
</gene>
<dbReference type="AlphaFoldDB" id="A0A8J2ZP07"/>
<feature type="binding site" evidence="13">
    <location>
        <position position="168"/>
    </location>
    <ligand>
        <name>Zn(2+)</name>
        <dbReference type="ChEBI" id="CHEBI:29105"/>
        <label>2</label>
    </ligand>
</feature>
<feature type="binding site" evidence="13">
    <location>
        <position position="205"/>
    </location>
    <ligand>
        <name>Zn(2+)</name>
        <dbReference type="ChEBI" id="CHEBI:29105"/>
        <label>1</label>
    </ligand>
</feature>
<evidence type="ECO:0000256" key="1">
    <source>
        <dbReference type="ARBA" id="ARBA00004496"/>
    </source>
</evidence>
<dbReference type="InterPro" id="IPR012724">
    <property type="entry name" value="DnaJ"/>
</dbReference>
<dbReference type="Gene3D" id="1.10.287.110">
    <property type="entry name" value="DnaJ domain"/>
    <property type="match status" value="1"/>
</dbReference>
<dbReference type="EMBL" id="BMEV01000002">
    <property type="protein sequence ID" value="GGH68254.1"/>
    <property type="molecule type" value="Genomic_DNA"/>
</dbReference>
<keyword evidence="10 13" id="KW-0143">Chaperone</keyword>
<dbReference type="CDD" id="cd10719">
    <property type="entry name" value="DnaJ_zf"/>
    <property type="match status" value="1"/>
</dbReference>
<feature type="binding site" evidence="13">
    <location>
        <position position="151"/>
    </location>
    <ligand>
        <name>Zn(2+)</name>
        <dbReference type="ChEBI" id="CHEBI:29105"/>
        <label>1</label>
    </ligand>
</feature>
<dbReference type="HAMAP" id="MF_01152">
    <property type="entry name" value="DnaJ"/>
    <property type="match status" value="1"/>
</dbReference>
<reference evidence="17" key="2">
    <citation type="submission" date="2020-09" db="EMBL/GenBank/DDBJ databases">
        <authorList>
            <person name="Sun Q."/>
            <person name="Zhou Y."/>
        </authorList>
    </citation>
    <scope>NUCLEOTIDE SEQUENCE</scope>
    <source>
        <strain evidence="17">CGMCC 1.12360</strain>
    </source>
</reference>
<dbReference type="PROSITE" id="PS00636">
    <property type="entry name" value="DNAJ_1"/>
    <property type="match status" value="1"/>
</dbReference>
<feature type="domain" description="J" evidence="15">
    <location>
        <begin position="7"/>
        <end position="71"/>
    </location>
</feature>
<evidence type="ECO:0000256" key="10">
    <source>
        <dbReference type="ARBA" id="ARBA00023186"/>
    </source>
</evidence>
<dbReference type="PROSITE" id="PS51188">
    <property type="entry name" value="ZF_CR"/>
    <property type="match status" value="1"/>
</dbReference>
<dbReference type="GO" id="GO:0005524">
    <property type="term" value="F:ATP binding"/>
    <property type="evidence" value="ECO:0007669"/>
    <property type="project" value="InterPro"/>
</dbReference>
<dbReference type="PROSITE" id="PS50076">
    <property type="entry name" value="DNAJ_2"/>
    <property type="match status" value="1"/>
</dbReference>
<comment type="caution">
    <text evidence="17">The sequence shown here is derived from an EMBL/GenBank/DDBJ whole genome shotgun (WGS) entry which is preliminary data.</text>
</comment>
<dbReference type="GO" id="GO:0006260">
    <property type="term" value="P:DNA replication"/>
    <property type="evidence" value="ECO:0007669"/>
    <property type="project" value="UniProtKB-KW"/>
</dbReference>
<comment type="subcellular location">
    <subcellularLocation>
        <location evidence="1 13">Cytoplasm</location>
    </subcellularLocation>
</comment>
<dbReference type="GO" id="GO:0031072">
    <property type="term" value="F:heat shock protein binding"/>
    <property type="evidence" value="ECO:0007669"/>
    <property type="project" value="InterPro"/>
</dbReference>
<dbReference type="Gene3D" id="2.10.230.10">
    <property type="entry name" value="Heat shock protein DnaJ, cysteine-rich domain"/>
    <property type="match status" value="1"/>
</dbReference>
<comment type="function">
    <text evidence="13">Participates actively in the response to hyperosmotic and heat shock by preventing the aggregation of stress-denatured proteins and by disaggregating proteins, also in an autonomous, DnaK-independent fashion. Unfolded proteins bind initially to DnaJ; upon interaction with the DnaJ-bound protein, DnaK hydrolyzes its bound ATP, resulting in the formation of a stable complex. GrpE releases ADP from DnaK; ATP binding to DnaK triggers the release of the substrate protein, thus completing the reaction cycle. Several rounds of ATP-dependent interactions between DnaJ, DnaK and GrpE are required for fully efficient folding. Also involved, together with DnaK and GrpE, in the DNA replication of plasmids through activation of initiation proteins.</text>
</comment>
<dbReference type="GO" id="GO:0009408">
    <property type="term" value="P:response to heat"/>
    <property type="evidence" value="ECO:0007669"/>
    <property type="project" value="InterPro"/>
</dbReference>
<dbReference type="Pfam" id="PF00684">
    <property type="entry name" value="DnaJ_CXXCXGXG"/>
    <property type="match status" value="1"/>
</dbReference>
<dbReference type="NCBIfam" id="NF008035">
    <property type="entry name" value="PRK10767.1"/>
    <property type="match status" value="1"/>
</dbReference>
<evidence type="ECO:0000256" key="4">
    <source>
        <dbReference type="ARBA" id="ARBA00022705"/>
    </source>
</evidence>
<keyword evidence="6 13" id="KW-0677">Repeat</keyword>
<keyword evidence="4 13" id="KW-0235">DNA replication</keyword>
<dbReference type="Proteomes" id="UP000602050">
    <property type="component" value="Unassembled WGS sequence"/>
</dbReference>
<dbReference type="InterPro" id="IPR002939">
    <property type="entry name" value="DnaJ_C"/>
</dbReference>
<comment type="domain">
    <text evidence="13">The J domain is necessary and sufficient to stimulate DnaK ATPase activity. Zinc center 1 plays an important role in the autonomous, DnaK-independent chaperone activity of DnaJ. Zinc center 2 is essential for interaction with DnaK and for DnaJ activity.</text>
</comment>
<dbReference type="Pfam" id="PF00226">
    <property type="entry name" value="DnaJ"/>
    <property type="match status" value="1"/>
</dbReference>
<dbReference type="CDD" id="cd06257">
    <property type="entry name" value="DnaJ"/>
    <property type="match status" value="1"/>
</dbReference>
<evidence type="ECO:0000256" key="6">
    <source>
        <dbReference type="ARBA" id="ARBA00022737"/>
    </source>
</evidence>
<dbReference type="PRINTS" id="PR00625">
    <property type="entry name" value="JDOMAIN"/>
</dbReference>
<evidence type="ECO:0000256" key="14">
    <source>
        <dbReference type="PROSITE-ProRule" id="PRU00546"/>
    </source>
</evidence>
<feature type="repeat" description="CXXCXGXG motif" evidence="13">
    <location>
        <begin position="148"/>
        <end position="155"/>
    </location>
</feature>
<keyword evidence="8 13" id="KW-0862">Zinc</keyword>
<evidence type="ECO:0000256" key="2">
    <source>
        <dbReference type="ARBA" id="ARBA00011738"/>
    </source>
</evidence>
<evidence type="ECO:0000259" key="15">
    <source>
        <dbReference type="PROSITE" id="PS50076"/>
    </source>
</evidence>
<organism evidence="17 18">
    <name type="scientific">Compostibacillus humi</name>
    <dbReference type="NCBI Taxonomy" id="1245525"/>
    <lineage>
        <taxon>Bacteria</taxon>
        <taxon>Bacillati</taxon>
        <taxon>Bacillota</taxon>
        <taxon>Bacilli</taxon>
        <taxon>Bacillales</taxon>
        <taxon>Bacillaceae</taxon>
        <taxon>Compostibacillus</taxon>
    </lineage>
</organism>
<dbReference type="PANTHER" id="PTHR43096">
    <property type="entry name" value="DNAJ HOMOLOG 1, MITOCHONDRIAL-RELATED"/>
    <property type="match status" value="1"/>
</dbReference>
<keyword evidence="9 13" id="KW-0346">Stress response</keyword>
<dbReference type="Gene3D" id="2.60.260.20">
    <property type="entry name" value="Urease metallochaperone UreE, N-terminal domain"/>
    <property type="match status" value="2"/>
</dbReference>
<dbReference type="GO" id="GO:0042026">
    <property type="term" value="P:protein refolding"/>
    <property type="evidence" value="ECO:0007669"/>
    <property type="project" value="TreeGrafter"/>
</dbReference>
<evidence type="ECO:0000313" key="17">
    <source>
        <dbReference type="EMBL" id="GGH68254.1"/>
    </source>
</evidence>
<comment type="similarity">
    <text evidence="11 13">Belongs to the DnaJ family.</text>
</comment>
<evidence type="ECO:0000256" key="7">
    <source>
        <dbReference type="ARBA" id="ARBA00022771"/>
    </source>
</evidence>
<dbReference type="InterPro" id="IPR008971">
    <property type="entry name" value="HSP40/DnaJ_pept-bd"/>
</dbReference>
<dbReference type="GO" id="GO:0008270">
    <property type="term" value="F:zinc ion binding"/>
    <property type="evidence" value="ECO:0007669"/>
    <property type="project" value="UniProtKB-UniRule"/>
</dbReference>
<dbReference type="SUPFAM" id="SSF57938">
    <property type="entry name" value="DnaJ/Hsp40 cysteine-rich domain"/>
    <property type="match status" value="1"/>
</dbReference>
<accession>A0A8J2ZP07</accession>
<keyword evidence="3 13" id="KW-0963">Cytoplasm</keyword>
<evidence type="ECO:0000256" key="11">
    <source>
        <dbReference type="ARBA" id="ARBA00061004"/>
    </source>
</evidence>
<dbReference type="InterPro" id="IPR001623">
    <property type="entry name" value="DnaJ_domain"/>
</dbReference>